<comment type="caution">
    <text evidence="1">The sequence shown here is derived from an EMBL/GenBank/DDBJ whole genome shotgun (WGS) entry which is preliminary data.</text>
</comment>
<protein>
    <submittedName>
        <fullName evidence="1">Uncharacterized protein</fullName>
    </submittedName>
</protein>
<gene>
    <name evidence="1" type="ORF">CWI39_1298p0010</name>
</gene>
<evidence type="ECO:0000313" key="2">
    <source>
        <dbReference type="Proteomes" id="UP000293045"/>
    </source>
</evidence>
<dbReference type="VEuPathDB" id="MicrosporidiaDB:CWI39_1298p0010"/>
<accession>A0A4Q9L2X9</accession>
<name>A0A4Q9L2X9_9MICR</name>
<proteinExistence type="predicted"/>
<dbReference type="Proteomes" id="UP000293045">
    <property type="component" value="Unassembled WGS sequence"/>
</dbReference>
<sequence length="118" mass="14015">MNIKSKYEQEISKILGKAMQSSYQKNKIQQLITTAIEKTNILIENKEIDIYEIKNEFKKIKEEIEREIIINYNVSVRVSDSCKIKEEIEREIIINYNVSVRVSDSCKIKEEIEREIIM</sequence>
<organism evidence="1 2">
    <name type="scientific">Hamiltosporidium magnivora</name>
    <dbReference type="NCBI Taxonomy" id="148818"/>
    <lineage>
        <taxon>Eukaryota</taxon>
        <taxon>Fungi</taxon>
        <taxon>Fungi incertae sedis</taxon>
        <taxon>Microsporidia</taxon>
        <taxon>Dubosqiidae</taxon>
        <taxon>Hamiltosporidium</taxon>
    </lineage>
</organism>
<dbReference type="EMBL" id="PIXR01001298">
    <property type="protein sequence ID" value="TBU01819.1"/>
    <property type="molecule type" value="Genomic_DNA"/>
</dbReference>
<evidence type="ECO:0000313" key="1">
    <source>
        <dbReference type="EMBL" id="TBU01819.1"/>
    </source>
</evidence>
<reference evidence="1 2" key="1">
    <citation type="submission" date="2017-12" db="EMBL/GenBank/DDBJ databases">
        <authorList>
            <person name="Pombert J.-F."/>
            <person name="Haag K.L."/>
            <person name="Ebert D."/>
        </authorList>
    </citation>
    <scope>NUCLEOTIDE SEQUENCE [LARGE SCALE GENOMIC DNA]</scope>
    <source>
        <strain evidence="1">IL-BN-2</strain>
    </source>
</reference>
<dbReference type="AlphaFoldDB" id="A0A4Q9L2X9"/>